<dbReference type="AlphaFoldDB" id="A0A0F8W2Y1"/>
<reference evidence="2" key="1">
    <citation type="journal article" date="2015" name="Nature">
        <title>Complex archaea that bridge the gap between prokaryotes and eukaryotes.</title>
        <authorList>
            <person name="Spang A."/>
            <person name="Saw J.H."/>
            <person name="Jorgensen S.L."/>
            <person name="Zaremba-Niedzwiedzka K."/>
            <person name="Martijn J."/>
            <person name="Lind A.E."/>
            <person name="van Eijk R."/>
            <person name="Schleper C."/>
            <person name="Guy L."/>
            <person name="Ettema T.J."/>
        </authorList>
    </citation>
    <scope>NUCLEOTIDE SEQUENCE</scope>
</reference>
<dbReference type="GO" id="GO:0005829">
    <property type="term" value="C:cytosol"/>
    <property type="evidence" value="ECO:0007669"/>
    <property type="project" value="TreeGrafter"/>
</dbReference>
<dbReference type="InterPro" id="IPR011611">
    <property type="entry name" value="PfkB_dom"/>
</dbReference>
<dbReference type="Pfam" id="PF00294">
    <property type="entry name" value="PfkB"/>
    <property type="match status" value="1"/>
</dbReference>
<protein>
    <recommendedName>
        <fullName evidence="1">Carbohydrate kinase PfkB domain-containing protein</fullName>
    </recommendedName>
</protein>
<name>A0A0F8W2Y1_9ZZZZ</name>
<comment type="caution">
    <text evidence="2">The sequence shown here is derived from an EMBL/GenBank/DDBJ whole genome shotgun (WGS) entry which is preliminary data.</text>
</comment>
<feature type="non-terminal residue" evidence="2">
    <location>
        <position position="82"/>
    </location>
</feature>
<dbReference type="Gene3D" id="3.40.1190.20">
    <property type="match status" value="1"/>
</dbReference>
<dbReference type="GO" id="GO:0033786">
    <property type="term" value="F:heptose-1-phosphate adenylyltransferase activity"/>
    <property type="evidence" value="ECO:0007669"/>
    <property type="project" value="TreeGrafter"/>
</dbReference>
<dbReference type="SUPFAM" id="SSF53613">
    <property type="entry name" value="Ribokinase-like"/>
    <property type="match status" value="1"/>
</dbReference>
<gene>
    <name evidence="2" type="ORF">LCGC14_3118500</name>
</gene>
<dbReference type="InterPro" id="IPR029056">
    <property type="entry name" value="Ribokinase-like"/>
</dbReference>
<sequence>MDLGLFKNLSNAKILVVGDVMLDRYWHGDSGRISPEAPVPIVKVSKFEDKAGGAANVAKNIARLDGKVGLLGLIGEDESGDE</sequence>
<dbReference type="EMBL" id="LAZR01067688">
    <property type="protein sequence ID" value="KKK51087.1"/>
    <property type="molecule type" value="Genomic_DNA"/>
</dbReference>
<evidence type="ECO:0000259" key="1">
    <source>
        <dbReference type="Pfam" id="PF00294"/>
    </source>
</evidence>
<evidence type="ECO:0000313" key="2">
    <source>
        <dbReference type="EMBL" id="KKK51087.1"/>
    </source>
</evidence>
<organism evidence="2">
    <name type="scientific">marine sediment metagenome</name>
    <dbReference type="NCBI Taxonomy" id="412755"/>
    <lineage>
        <taxon>unclassified sequences</taxon>
        <taxon>metagenomes</taxon>
        <taxon>ecological metagenomes</taxon>
    </lineage>
</organism>
<dbReference type="PANTHER" id="PTHR46969:SF1">
    <property type="entry name" value="BIFUNCTIONAL PROTEIN HLDE"/>
    <property type="match status" value="1"/>
</dbReference>
<dbReference type="GO" id="GO:0033785">
    <property type="term" value="F:heptose 7-phosphate kinase activity"/>
    <property type="evidence" value="ECO:0007669"/>
    <property type="project" value="TreeGrafter"/>
</dbReference>
<feature type="domain" description="Carbohydrate kinase PfkB" evidence="1">
    <location>
        <begin position="12"/>
        <end position="81"/>
    </location>
</feature>
<proteinExistence type="predicted"/>
<dbReference type="PANTHER" id="PTHR46969">
    <property type="entry name" value="BIFUNCTIONAL PROTEIN HLDE"/>
    <property type="match status" value="1"/>
</dbReference>
<accession>A0A0F8W2Y1</accession>